<name>A0A345DPE8_9MOLU</name>
<evidence type="ECO:0000259" key="5">
    <source>
        <dbReference type="Pfam" id="PF00198"/>
    </source>
</evidence>
<sequence length="987" mass="112813">MKKIRVLTLGKKGILKKFLYQNEEVKLGDKIALIETENGESIITAPMDGIIVKPIKEGTKIKPNAVIANLLTTEDEIEKYYFKRLEDNEFTRLNKKGVKFSTTKNDQFGTKWNDVEEDDYSGISIGNENTLHPTFTPPLFNQQQVYNNENIINSRTVLINEQQPYDTSILSQNFNQNGGTPFSKENTINNSSYFSTNIEQNQSINFQQQKNSSSQKQLFEQPTKITQEEQKRWDETALSFGPKKTRRLSFKNLKINDNDIINNREKIPSIDSIKNPMNKEIKSEAKTTMVNIPDLNSNMFQDGNFESQTNSLNQPPSIPDQNIITNAITIGQTKLTEENQAKEYAKYLVNTTKHQDKVPINAAAFFGGQNENTSFRNLVNQRREQLHNNNDFHELSLESGNSKNSMDFLDEDGRPKILRNIIQGRMNDLIKRNVSSEVQTGYSSSASNYNDNVNTFKTNYKKLSDEVYISADGYTIDPNESNEAKEKKQGHFSPLKSYRDRLYEKLNDNGQREKILKTRNQRELIKKRMEQIAKGNVEVDSVLGGISNYQRPSFEEVESQYKILDNEYYDNNSQQKKTNDDIVKPSLSYEKQQSSKQLTQLENSDESNCSLKGTIDNNVMIELAILKERLANQEQNNRQNELLREIQSLRQVNNNNNNTDGTNIEKMMQYMLMQQMLKTMNESDPFLKEMLKEFKFNNKQGPELKTEHNCETHNLQVKKFNSTETTIPNSYGNLVQPLNNNLNIINTNSKVEPQGLETREEIKSTRYPAIQSMIMSQAHVPPLTINTEIDMSAIIDQQRKLKNANAEYGVRFSTMSFLVKAVSLALSEYPKLNSYYDSKTNQIVIKNSQHIGLATETSEGLVIPVIKFAERMSLKQIAINIQETIERLRQGELYDYELKGSTITIANYGMVGAVNATPTIFYPNSAVIGVGRIVRKPIVIKGDKLVIRSIMNFALTIDQRIIDAAEAGIFLTRLKEILESPELITLS</sequence>
<dbReference type="EMBL" id="CP031088">
    <property type="protein sequence ID" value="AXF96086.1"/>
    <property type="molecule type" value="Genomic_DNA"/>
</dbReference>
<dbReference type="PANTHER" id="PTHR43178">
    <property type="entry name" value="DIHYDROLIPOAMIDE ACETYLTRANSFERASE COMPONENT OF PYRUVATE DEHYDROGENASE COMPLEX"/>
    <property type="match status" value="1"/>
</dbReference>
<dbReference type="GO" id="GO:0031405">
    <property type="term" value="F:lipoic acid binding"/>
    <property type="evidence" value="ECO:0007669"/>
    <property type="project" value="TreeGrafter"/>
</dbReference>
<keyword evidence="2" id="KW-0808">Transferase</keyword>
<dbReference type="InterPro" id="IPR023213">
    <property type="entry name" value="CAT-like_dom_sf"/>
</dbReference>
<feature type="domain" description="2-oxoacid dehydrogenase acyltransferase catalytic" evidence="5">
    <location>
        <begin position="757"/>
        <end position="985"/>
    </location>
</feature>
<dbReference type="Proteomes" id="UP000253689">
    <property type="component" value="Chromosome"/>
</dbReference>
<organism evidence="6 7">
    <name type="scientific">Spiroplasma phoeniceum P40</name>
    <dbReference type="NCBI Taxonomy" id="1276259"/>
    <lineage>
        <taxon>Bacteria</taxon>
        <taxon>Bacillati</taxon>
        <taxon>Mycoplasmatota</taxon>
        <taxon>Mollicutes</taxon>
        <taxon>Entomoplasmatales</taxon>
        <taxon>Spiroplasmataceae</taxon>
        <taxon>Spiroplasma</taxon>
    </lineage>
</organism>
<evidence type="ECO:0000256" key="1">
    <source>
        <dbReference type="ARBA" id="ARBA00001938"/>
    </source>
</evidence>
<keyword evidence="4" id="KW-0175">Coiled coil</keyword>
<proteinExistence type="predicted"/>
<feature type="coiled-coil region" evidence="4">
    <location>
        <begin position="623"/>
        <end position="652"/>
    </location>
</feature>
<dbReference type="GO" id="GO:0005737">
    <property type="term" value="C:cytoplasm"/>
    <property type="evidence" value="ECO:0007669"/>
    <property type="project" value="TreeGrafter"/>
</dbReference>
<dbReference type="RefSeq" id="WP_245938552.1">
    <property type="nucleotide sequence ID" value="NZ_CP031088.1"/>
</dbReference>
<dbReference type="SUPFAM" id="SSF51230">
    <property type="entry name" value="Single hybrid motif"/>
    <property type="match status" value="1"/>
</dbReference>
<dbReference type="InterPro" id="IPR050743">
    <property type="entry name" value="2-oxoacid_DH_E2_comp"/>
</dbReference>
<dbReference type="PANTHER" id="PTHR43178:SF5">
    <property type="entry name" value="LIPOAMIDE ACYLTRANSFERASE COMPONENT OF BRANCHED-CHAIN ALPHA-KETO ACID DEHYDROGENASE COMPLEX, MITOCHONDRIAL"/>
    <property type="match status" value="1"/>
</dbReference>
<dbReference type="InterPro" id="IPR011053">
    <property type="entry name" value="Single_hybrid_motif"/>
</dbReference>
<evidence type="ECO:0000256" key="4">
    <source>
        <dbReference type="SAM" id="Coils"/>
    </source>
</evidence>
<dbReference type="Gene3D" id="3.30.559.10">
    <property type="entry name" value="Chloramphenicol acetyltransferase-like domain"/>
    <property type="match status" value="1"/>
</dbReference>
<dbReference type="AlphaFoldDB" id="A0A345DPE8"/>
<dbReference type="GO" id="GO:0016407">
    <property type="term" value="F:acetyltransferase activity"/>
    <property type="evidence" value="ECO:0007669"/>
    <property type="project" value="TreeGrafter"/>
</dbReference>
<evidence type="ECO:0000313" key="7">
    <source>
        <dbReference type="Proteomes" id="UP000253689"/>
    </source>
</evidence>
<dbReference type="KEGG" id="sphh:SDAV_001111"/>
<keyword evidence="7" id="KW-1185">Reference proteome</keyword>
<evidence type="ECO:0000256" key="3">
    <source>
        <dbReference type="ARBA" id="ARBA00023315"/>
    </source>
</evidence>
<dbReference type="SUPFAM" id="SSF52777">
    <property type="entry name" value="CoA-dependent acyltransferases"/>
    <property type="match status" value="1"/>
</dbReference>
<dbReference type="Pfam" id="PF00198">
    <property type="entry name" value="2-oxoacid_dh"/>
    <property type="match status" value="1"/>
</dbReference>
<accession>A0A345DPE8</accession>
<comment type="cofactor">
    <cofactor evidence="1">
        <name>(R)-lipoate</name>
        <dbReference type="ChEBI" id="CHEBI:83088"/>
    </cofactor>
</comment>
<keyword evidence="3" id="KW-0012">Acyltransferase</keyword>
<evidence type="ECO:0000256" key="2">
    <source>
        <dbReference type="ARBA" id="ARBA00022679"/>
    </source>
</evidence>
<dbReference type="Gene3D" id="2.40.50.100">
    <property type="match status" value="1"/>
</dbReference>
<protein>
    <recommendedName>
        <fullName evidence="5">2-oxoacid dehydrogenase acyltransferase catalytic domain-containing protein</fullName>
    </recommendedName>
</protein>
<evidence type="ECO:0000313" key="6">
    <source>
        <dbReference type="EMBL" id="AXF96086.1"/>
    </source>
</evidence>
<gene>
    <name evidence="6" type="ORF">SDAV_001111</name>
</gene>
<dbReference type="InterPro" id="IPR001078">
    <property type="entry name" value="2-oxoacid_DH_actylTfrase"/>
</dbReference>
<reference evidence="7" key="1">
    <citation type="submission" date="2018-07" db="EMBL/GenBank/DDBJ databases">
        <title>Complete Genome Sequence of Spiroplasma phoeniceum.</title>
        <authorList>
            <person name="Davis R.E."/>
            <person name="Shao J.Y."/>
            <person name="Zhao Y."/>
            <person name="Silver A."/>
            <person name="Stump z."/>
            <person name="Gasparich G."/>
        </authorList>
    </citation>
    <scope>NUCLEOTIDE SEQUENCE [LARGE SCALE GENOMIC DNA]</scope>
    <source>
        <strain evidence="7">P40</strain>
    </source>
</reference>